<keyword evidence="2" id="KW-1185">Reference proteome</keyword>
<comment type="caution">
    <text evidence="1">The sequence shown here is derived from an EMBL/GenBank/DDBJ whole genome shotgun (WGS) entry which is preliminary data.</text>
</comment>
<evidence type="ECO:0000313" key="1">
    <source>
        <dbReference type="EMBL" id="EQB30483.1"/>
    </source>
</evidence>
<dbReference type="Proteomes" id="UP000015523">
    <property type="component" value="Unassembled WGS sequence"/>
</dbReference>
<dbReference type="PATRIC" id="fig|1346791.3.peg.3709"/>
<evidence type="ECO:0000313" key="2">
    <source>
        <dbReference type="Proteomes" id="UP000015523"/>
    </source>
</evidence>
<dbReference type="AlphaFoldDB" id="T0KAI0"/>
<dbReference type="Pfam" id="PF05013">
    <property type="entry name" value="FGase"/>
    <property type="match status" value="1"/>
</dbReference>
<evidence type="ECO:0008006" key="3">
    <source>
        <dbReference type="Google" id="ProtNLM"/>
    </source>
</evidence>
<dbReference type="InterPro" id="IPR007709">
    <property type="entry name" value="N-FG_amidohydro"/>
</dbReference>
<proteinExistence type="predicted"/>
<dbReference type="STRING" id="1346791.M529_19225"/>
<name>T0KAI0_9SPHN</name>
<reference evidence="1 2" key="1">
    <citation type="journal article" date="2013" name="Genome Announc.">
        <title>Draft Genome Sequence of Sphingobium ummariense Strain RL-3, a Hexachlorocyclohexane-Degrading Bacterium.</title>
        <authorList>
            <person name="Kohli P."/>
            <person name="Dua A."/>
            <person name="Sangwan N."/>
            <person name="Oldach P."/>
            <person name="Khurana J.P."/>
            <person name="Lal R."/>
        </authorList>
    </citation>
    <scope>NUCLEOTIDE SEQUENCE [LARGE SCALE GENOMIC DNA]</scope>
    <source>
        <strain evidence="1 2">RL-3</strain>
    </source>
</reference>
<accession>T0KAI0</accession>
<gene>
    <name evidence="1" type="ORF">M529_19225</name>
</gene>
<dbReference type="EMBL" id="AUWY01000120">
    <property type="protein sequence ID" value="EQB30483.1"/>
    <property type="molecule type" value="Genomic_DNA"/>
</dbReference>
<dbReference type="SUPFAM" id="SSF53187">
    <property type="entry name" value="Zn-dependent exopeptidases"/>
    <property type="match status" value="1"/>
</dbReference>
<dbReference type="Gene3D" id="3.40.630.40">
    <property type="entry name" value="Zn-dependent exopeptidases"/>
    <property type="match status" value="1"/>
</dbReference>
<organism evidence="1 2">
    <name type="scientific">Sphingobium ummariense RL-3</name>
    <dbReference type="NCBI Taxonomy" id="1346791"/>
    <lineage>
        <taxon>Bacteria</taxon>
        <taxon>Pseudomonadati</taxon>
        <taxon>Pseudomonadota</taxon>
        <taxon>Alphaproteobacteria</taxon>
        <taxon>Sphingomonadales</taxon>
        <taxon>Sphingomonadaceae</taxon>
        <taxon>Sphingobium</taxon>
    </lineage>
</organism>
<sequence>MSIAPDIDHAAPAEPAERMLAYDRFGPDIPDMPIILSVPHAGRLYDPALLAQARVRPEMLRRLEDRWSDLLVHPLIAAGFSVLVARAPRACIDLNRHEREIDPAMVTGVPHAIALQSSQKLRGGLGLLPRRIVGAPELWRGPIPWDEVQRRVEGLHRPYHAAVARLMTAARQVHGHAILIDLHSMPPLPPPGAGQRAPGLVLGDRFGRSASPRLLALAADVAAGHGVLAAQNHPYAGDHLIERHGRPERDMHAVQLEIDRALYLDAALDQPGPGLARTRVLVAGIVQALANELPRTGYAQAAE</sequence>
<protein>
    <recommendedName>
        <fullName evidence="3">N-formylglutamate amidohydrolase</fullName>
    </recommendedName>
</protein>
<dbReference type="eggNOG" id="COG3741">
    <property type="taxonomic scope" value="Bacteria"/>
</dbReference>